<dbReference type="PROSITE" id="PS01134">
    <property type="entry name" value="FTSZ_1"/>
    <property type="match status" value="1"/>
</dbReference>
<dbReference type="NCBIfam" id="TIGR00065">
    <property type="entry name" value="ftsZ"/>
    <property type="match status" value="1"/>
</dbReference>
<dbReference type="Proteomes" id="UP000641206">
    <property type="component" value="Unassembled WGS sequence"/>
</dbReference>
<comment type="subcellular location">
    <subcellularLocation>
        <location evidence="5">Cytoplasm</location>
    </subcellularLocation>
    <text evidence="5">Assembles at midcell at the inner surface of the cytoplasmic membrane.</text>
</comment>
<dbReference type="PANTHER" id="PTHR30314:SF3">
    <property type="entry name" value="MITOCHONDRIAL DIVISION PROTEIN FSZA"/>
    <property type="match status" value="1"/>
</dbReference>
<dbReference type="PRINTS" id="PR00423">
    <property type="entry name" value="CELLDVISFTSZ"/>
</dbReference>
<accession>A0ABQ2NWY8</accession>
<dbReference type="HAMAP" id="MF_00909">
    <property type="entry name" value="FtsZ"/>
    <property type="match status" value="1"/>
</dbReference>
<dbReference type="SMART" id="SM00865">
    <property type="entry name" value="Tubulin_C"/>
    <property type="match status" value="1"/>
</dbReference>
<dbReference type="InterPro" id="IPR000158">
    <property type="entry name" value="Cell_div_FtsZ"/>
</dbReference>
<dbReference type="Gene3D" id="3.40.50.1440">
    <property type="entry name" value="Tubulin/FtsZ, GTPase domain"/>
    <property type="match status" value="1"/>
</dbReference>
<dbReference type="Pfam" id="PF12327">
    <property type="entry name" value="FtsZ_C"/>
    <property type="match status" value="1"/>
</dbReference>
<keyword evidence="5" id="KW-0963">Cytoplasm</keyword>
<name>A0ABQ2NWY8_9BACI</name>
<dbReference type="GO" id="GO:0051301">
    <property type="term" value="P:cell division"/>
    <property type="evidence" value="ECO:0007669"/>
    <property type="project" value="UniProtKB-KW"/>
</dbReference>
<evidence type="ECO:0000256" key="5">
    <source>
        <dbReference type="HAMAP-Rule" id="MF_00909"/>
    </source>
</evidence>
<dbReference type="InterPro" id="IPR037103">
    <property type="entry name" value="Tubulin/FtsZ-like_C"/>
</dbReference>
<dbReference type="SUPFAM" id="SSF55307">
    <property type="entry name" value="Tubulin C-terminal domain-like"/>
    <property type="match status" value="1"/>
</dbReference>
<feature type="domain" description="Tubulin/FtsZ 2-layer sandwich" evidence="8">
    <location>
        <begin position="203"/>
        <end position="316"/>
    </location>
</feature>
<dbReference type="InterPro" id="IPR008280">
    <property type="entry name" value="Tub_FtsZ_C"/>
</dbReference>
<evidence type="ECO:0000313" key="10">
    <source>
        <dbReference type="Proteomes" id="UP000641206"/>
    </source>
</evidence>
<feature type="domain" description="Tubulin/FtsZ GTPase" evidence="7">
    <location>
        <begin position="9"/>
        <end position="201"/>
    </location>
</feature>
<dbReference type="InterPro" id="IPR003008">
    <property type="entry name" value="Tubulin_FtsZ_GTPase"/>
</dbReference>
<organism evidence="9 10">
    <name type="scientific">Oceanobacillus neutriphilus</name>
    <dbReference type="NCBI Taxonomy" id="531815"/>
    <lineage>
        <taxon>Bacteria</taxon>
        <taxon>Bacillati</taxon>
        <taxon>Bacillota</taxon>
        <taxon>Bacilli</taxon>
        <taxon>Bacillales</taxon>
        <taxon>Bacillaceae</taxon>
        <taxon>Oceanobacillus</taxon>
    </lineage>
</organism>
<dbReference type="SMART" id="SM00864">
    <property type="entry name" value="Tubulin"/>
    <property type="match status" value="1"/>
</dbReference>
<keyword evidence="4 5" id="KW-0717">Septation</keyword>
<gene>
    <name evidence="5 9" type="primary">ftsZ</name>
    <name evidence="9" type="ORF">GCM10011346_29220</name>
</gene>
<sequence>MDFNTNAATIKVIGVGGGGNNTINRMIEHGVQNVEFIAVNTDTQTLNLSEAENKIQIGTTLTKGLGTGANPNLGEKAVEESKEQLQAALKGADMIIVTAGMGGGTGTGAAPAIAQIARKFDILTVGVVTHPFTFEGSKRSTQALIGINAMKKIVDTLIVIPNDRLLKIIHKNTPILETFREADNILRQSIQGITDLILMPGLINVDFADVKAIMSDKGSALIGIGSATGQDRAAEAVQRALSSPLLDTSIHGAKDVLLKFTSGTNLNLYEIQEAANIISSISDYDLNMIFGSVINENLNDKIIVTIIATGFDDQDIL</sequence>
<dbReference type="EMBL" id="BMLW01000008">
    <property type="protein sequence ID" value="GGP12602.1"/>
    <property type="molecule type" value="Genomic_DNA"/>
</dbReference>
<dbReference type="Pfam" id="PF00091">
    <property type="entry name" value="Tubulin"/>
    <property type="match status" value="1"/>
</dbReference>
<dbReference type="InterPro" id="IPR045061">
    <property type="entry name" value="FtsZ/CetZ"/>
</dbReference>
<evidence type="ECO:0000256" key="3">
    <source>
        <dbReference type="ARBA" id="ARBA00023134"/>
    </source>
</evidence>
<keyword evidence="2 5" id="KW-0547">Nucleotide-binding</keyword>
<keyword evidence="5 9" id="KW-0132">Cell division</keyword>
<feature type="binding site" evidence="5">
    <location>
        <position position="139"/>
    </location>
    <ligand>
        <name>GTP</name>
        <dbReference type="ChEBI" id="CHEBI:37565"/>
    </ligand>
</feature>
<dbReference type="SUPFAM" id="SSF52490">
    <property type="entry name" value="Tubulin nucleotide-binding domain-like"/>
    <property type="match status" value="1"/>
</dbReference>
<feature type="binding site" evidence="5">
    <location>
        <begin position="104"/>
        <end position="106"/>
    </location>
    <ligand>
        <name>GTP</name>
        <dbReference type="ChEBI" id="CHEBI:37565"/>
    </ligand>
</feature>
<dbReference type="InterPro" id="IPR018316">
    <property type="entry name" value="Tubulin/FtsZ_2-layer-sand-dom"/>
</dbReference>
<evidence type="ECO:0000256" key="2">
    <source>
        <dbReference type="ARBA" id="ARBA00022741"/>
    </source>
</evidence>
<comment type="similarity">
    <text evidence="1 5">Belongs to the FtsZ family.</text>
</comment>
<evidence type="ECO:0000313" key="9">
    <source>
        <dbReference type="EMBL" id="GGP12602.1"/>
    </source>
</evidence>
<feature type="binding site" evidence="5">
    <location>
        <begin position="17"/>
        <end position="21"/>
    </location>
    <ligand>
        <name>GTP</name>
        <dbReference type="ChEBI" id="CHEBI:37565"/>
    </ligand>
</feature>
<protein>
    <recommendedName>
        <fullName evidence="5 6">Cell division protein FtsZ</fullName>
    </recommendedName>
</protein>
<evidence type="ECO:0000256" key="1">
    <source>
        <dbReference type="ARBA" id="ARBA00009690"/>
    </source>
</evidence>
<comment type="function">
    <text evidence="5">Essential cell division protein that forms a contractile ring structure (Z ring) at the future cell division site. The regulation of the ring assembly controls the timing and the location of cell division. One of the functions of the FtsZ ring is to recruit other cell division proteins to the septum to produce a new cell wall between the dividing cells. Binds GTP and shows GTPase activity.</text>
</comment>
<feature type="binding site" evidence="5">
    <location>
        <position position="135"/>
    </location>
    <ligand>
        <name>GTP</name>
        <dbReference type="ChEBI" id="CHEBI:37565"/>
    </ligand>
</feature>
<comment type="caution">
    <text evidence="9">The sequence shown here is derived from an EMBL/GenBank/DDBJ whole genome shotgun (WGS) entry which is preliminary data.</text>
</comment>
<dbReference type="InterPro" id="IPR020805">
    <property type="entry name" value="Cell_div_FtsZ_CS"/>
</dbReference>
<evidence type="ECO:0000259" key="8">
    <source>
        <dbReference type="SMART" id="SM00865"/>
    </source>
</evidence>
<reference evidence="10" key="1">
    <citation type="journal article" date="2019" name="Int. J. Syst. Evol. Microbiol.">
        <title>The Global Catalogue of Microorganisms (GCM) 10K type strain sequencing project: providing services to taxonomists for standard genome sequencing and annotation.</title>
        <authorList>
            <consortium name="The Broad Institute Genomics Platform"/>
            <consortium name="The Broad Institute Genome Sequencing Center for Infectious Disease"/>
            <person name="Wu L."/>
            <person name="Ma J."/>
        </authorList>
    </citation>
    <scope>NUCLEOTIDE SEQUENCE [LARGE SCALE GENOMIC DNA]</scope>
    <source>
        <strain evidence="10">CGMCC 1.7693</strain>
    </source>
</reference>
<feature type="binding site" evidence="5">
    <location>
        <position position="183"/>
    </location>
    <ligand>
        <name>GTP</name>
        <dbReference type="ChEBI" id="CHEBI:37565"/>
    </ligand>
</feature>
<evidence type="ECO:0000256" key="4">
    <source>
        <dbReference type="ARBA" id="ARBA00023210"/>
    </source>
</evidence>
<dbReference type="InterPro" id="IPR024757">
    <property type="entry name" value="FtsZ_C"/>
</dbReference>
<keyword evidence="5" id="KW-0131">Cell cycle</keyword>
<comment type="subunit">
    <text evidence="5">Homodimer. Polymerizes to form a dynamic ring structure in a strictly GTP-dependent manner. Interacts directly with several other division proteins.</text>
</comment>
<dbReference type="CDD" id="cd02201">
    <property type="entry name" value="FtsZ_type1"/>
    <property type="match status" value="1"/>
</dbReference>
<dbReference type="InterPro" id="IPR036525">
    <property type="entry name" value="Tubulin/FtsZ_GTPase_sf"/>
</dbReference>
<keyword evidence="3 5" id="KW-0342">GTP-binding</keyword>
<keyword evidence="10" id="KW-1185">Reference proteome</keyword>
<dbReference type="Gene3D" id="3.30.1330.20">
    <property type="entry name" value="Tubulin/FtsZ, C-terminal domain"/>
    <property type="match status" value="1"/>
</dbReference>
<proteinExistence type="inferred from homology"/>
<dbReference type="PANTHER" id="PTHR30314">
    <property type="entry name" value="CELL DIVISION PROTEIN FTSZ-RELATED"/>
    <property type="match status" value="1"/>
</dbReference>
<evidence type="ECO:0000256" key="6">
    <source>
        <dbReference type="NCBIfam" id="TIGR00065"/>
    </source>
</evidence>
<evidence type="ECO:0000259" key="7">
    <source>
        <dbReference type="SMART" id="SM00864"/>
    </source>
</evidence>